<name>A0ACC2S8W4_9FUNG</name>
<reference evidence="1" key="1">
    <citation type="submission" date="2022-04" db="EMBL/GenBank/DDBJ databases">
        <title>Genome of the entomopathogenic fungus Entomophthora muscae.</title>
        <authorList>
            <person name="Elya C."/>
            <person name="Lovett B.R."/>
            <person name="Lee E."/>
            <person name="Macias A.M."/>
            <person name="Hajek A.E."/>
            <person name="De Bivort B.L."/>
            <person name="Kasson M.T."/>
            <person name="De Fine Licht H.H."/>
            <person name="Stajich J.E."/>
        </authorList>
    </citation>
    <scope>NUCLEOTIDE SEQUENCE</scope>
    <source>
        <strain evidence="1">Berkeley</strain>
    </source>
</reference>
<gene>
    <name evidence="1" type="ORF">DSO57_1009555</name>
</gene>
<dbReference type="Proteomes" id="UP001165960">
    <property type="component" value="Unassembled WGS sequence"/>
</dbReference>
<evidence type="ECO:0000313" key="2">
    <source>
        <dbReference type="Proteomes" id="UP001165960"/>
    </source>
</evidence>
<keyword evidence="2" id="KW-1185">Reference proteome</keyword>
<organism evidence="1 2">
    <name type="scientific">Entomophthora muscae</name>
    <dbReference type="NCBI Taxonomy" id="34485"/>
    <lineage>
        <taxon>Eukaryota</taxon>
        <taxon>Fungi</taxon>
        <taxon>Fungi incertae sedis</taxon>
        <taxon>Zoopagomycota</taxon>
        <taxon>Entomophthoromycotina</taxon>
        <taxon>Entomophthoromycetes</taxon>
        <taxon>Entomophthorales</taxon>
        <taxon>Entomophthoraceae</taxon>
        <taxon>Entomophthora</taxon>
    </lineage>
</organism>
<accession>A0ACC2S8W4</accession>
<proteinExistence type="predicted"/>
<evidence type="ECO:0000313" key="1">
    <source>
        <dbReference type="EMBL" id="KAJ9058722.1"/>
    </source>
</evidence>
<dbReference type="EMBL" id="QTSX02005710">
    <property type="protein sequence ID" value="KAJ9058722.1"/>
    <property type="molecule type" value="Genomic_DNA"/>
</dbReference>
<sequence>MPSSAELGWPLEQGIKGTQQVTVEIGPSRACLKQARRCAWGALLGLGACWWEVRGLWFPQEGVYGDSDASNLLVLQWGGKTPCISGQPTDQSVATEFPDLPANVSYNTEGALNEPPLDVSNIMSESGGNVKWRKLHPN</sequence>
<protein>
    <submittedName>
        <fullName evidence="1">Uncharacterized protein</fullName>
    </submittedName>
</protein>
<comment type="caution">
    <text evidence="1">The sequence shown here is derived from an EMBL/GenBank/DDBJ whole genome shotgun (WGS) entry which is preliminary data.</text>
</comment>